<dbReference type="EMBL" id="OX465079">
    <property type="protein sequence ID" value="CAI9277289.1"/>
    <property type="molecule type" value="Genomic_DNA"/>
</dbReference>
<proteinExistence type="predicted"/>
<evidence type="ECO:0000313" key="4">
    <source>
        <dbReference type="Proteomes" id="UP001177003"/>
    </source>
</evidence>
<evidence type="ECO:0000256" key="1">
    <source>
        <dbReference type="SAM" id="Phobius"/>
    </source>
</evidence>
<accession>A0AA35YNP8</accession>
<feature type="domain" description="Ribosomal protein L9" evidence="2">
    <location>
        <begin position="64"/>
        <end position="91"/>
    </location>
</feature>
<organism evidence="3 4">
    <name type="scientific">Lactuca saligna</name>
    <name type="common">Willowleaf lettuce</name>
    <dbReference type="NCBI Taxonomy" id="75948"/>
    <lineage>
        <taxon>Eukaryota</taxon>
        <taxon>Viridiplantae</taxon>
        <taxon>Streptophyta</taxon>
        <taxon>Embryophyta</taxon>
        <taxon>Tracheophyta</taxon>
        <taxon>Spermatophyta</taxon>
        <taxon>Magnoliopsida</taxon>
        <taxon>eudicotyledons</taxon>
        <taxon>Gunneridae</taxon>
        <taxon>Pentapetalae</taxon>
        <taxon>asterids</taxon>
        <taxon>campanulids</taxon>
        <taxon>Asterales</taxon>
        <taxon>Asteraceae</taxon>
        <taxon>Cichorioideae</taxon>
        <taxon>Cichorieae</taxon>
        <taxon>Lactucinae</taxon>
        <taxon>Lactuca</taxon>
    </lineage>
</organism>
<feature type="transmembrane region" description="Helical" evidence="1">
    <location>
        <begin position="36"/>
        <end position="61"/>
    </location>
</feature>
<sequence>MLLPFSGEGDTLLRLEDIINNEEQVYTEPGSPKEVVAAHTTLVASLLIAFLHALLKTIFICQELSQTMDKMGKANEAVKVAPGHFLNHLIP</sequence>
<dbReference type="Pfam" id="PF01281">
    <property type="entry name" value="Ribosomal_L9_N"/>
    <property type="match status" value="1"/>
</dbReference>
<protein>
    <recommendedName>
        <fullName evidence="2">Ribosomal protein L9 domain-containing protein</fullName>
    </recommendedName>
</protein>
<dbReference type="AlphaFoldDB" id="A0AA35YNP8"/>
<keyword evidence="4" id="KW-1185">Reference proteome</keyword>
<dbReference type="InterPro" id="IPR020070">
    <property type="entry name" value="Ribosomal_bL9_N"/>
</dbReference>
<keyword evidence="1" id="KW-0472">Membrane</keyword>
<reference evidence="3" key="1">
    <citation type="submission" date="2023-04" db="EMBL/GenBank/DDBJ databases">
        <authorList>
            <person name="Vijverberg K."/>
            <person name="Xiong W."/>
            <person name="Schranz E."/>
        </authorList>
    </citation>
    <scope>NUCLEOTIDE SEQUENCE</scope>
</reference>
<evidence type="ECO:0000259" key="2">
    <source>
        <dbReference type="Pfam" id="PF01281"/>
    </source>
</evidence>
<evidence type="ECO:0000313" key="3">
    <source>
        <dbReference type="EMBL" id="CAI9277289.1"/>
    </source>
</evidence>
<dbReference type="Proteomes" id="UP001177003">
    <property type="component" value="Chromosome 3"/>
</dbReference>
<name>A0AA35YNP8_LACSI</name>
<keyword evidence="1" id="KW-0812">Transmembrane</keyword>
<keyword evidence="1" id="KW-1133">Transmembrane helix</keyword>
<gene>
    <name evidence="3" type="ORF">LSALG_LOCUS17223</name>
</gene>